<dbReference type="InterPro" id="IPR050713">
    <property type="entry name" value="RTP_Phos/Ushers"/>
</dbReference>
<keyword evidence="2" id="KW-0472">Membrane</keyword>
<feature type="transmembrane region" description="Helical" evidence="2">
    <location>
        <begin position="838"/>
        <end position="863"/>
    </location>
</feature>
<feature type="compositionally biased region" description="Low complexity" evidence="1">
    <location>
        <begin position="964"/>
        <end position="979"/>
    </location>
</feature>
<dbReference type="InterPro" id="IPR007110">
    <property type="entry name" value="Ig-like_dom"/>
</dbReference>
<dbReference type="STRING" id="126957.T1JBC0"/>
<dbReference type="InterPro" id="IPR036179">
    <property type="entry name" value="Ig-like_dom_sf"/>
</dbReference>
<keyword evidence="7" id="KW-1185">Reference proteome</keyword>
<dbReference type="Proteomes" id="UP000014500">
    <property type="component" value="Unassembled WGS sequence"/>
</dbReference>
<dbReference type="InterPro" id="IPR013783">
    <property type="entry name" value="Ig-like_fold"/>
</dbReference>
<evidence type="ECO:0000256" key="1">
    <source>
        <dbReference type="SAM" id="MobiDB-lite"/>
    </source>
</evidence>
<dbReference type="Gene3D" id="2.60.40.10">
    <property type="entry name" value="Immunoglobulins"/>
    <property type="match status" value="8"/>
</dbReference>
<evidence type="ECO:0000256" key="3">
    <source>
        <dbReference type="SAM" id="SignalP"/>
    </source>
</evidence>
<evidence type="ECO:0000259" key="4">
    <source>
        <dbReference type="PROSITE" id="PS50835"/>
    </source>
</evidence>
<keyword evidence="2" id="KW-0812">Transmembrane</keyword>
<feature type="region of interest" description="Disordered" evidence="1">
    <location>
        <begin position="960"/>
        <end position="979"/>
    </location>
</feature>
<dbReference type="SUPFAM" id="SSF49265">
    <property type="entry name" value="Fibronectin type III"/>
    <property type="match status" value="4"/>
</dbReference>
<evidence type="ECO:0000259" key="5">
    <source>
        <dbReference type="PROSITE" id="PS50853"/>
    </source>
</evidence>
<keyword evidence="3" id="KW-0732">Signal</keyword>
<dbReference type="PANTHER" id="PTHR46957">
    <property type="entry name" value="CYTOKINE RECEPTOR"/>
    <property type="match status" value="1"/>
</dbReference>
<dbReference type="GO" id="GO:0016020">
    <property type="term" value="C:membrane"/>
    <property type="evidence" value="ECO:0007669"/>
    <property type="project" value="UniProtKB-SubCell"/>
</dbReference>
<dbReference type="CDD" id="cd00063">
    <property type="entry name" value="FN3"/>
    <property type="match status" value="5"/>
</dbReference>
<dbReference type="SMART" id="SM00060">
    <property type="entry name" value="FN3"/>
    <property type="match status" value="6"/>
</dbReference>
<protein>
    <recommendedName>
        <fullName evidence="8">Cytokine receptor</fullName>
    </recommendedName>
</protein>
<accession>T1JBC0</accession>
<dbReference type="InterPro" id="IPR036116">
    <property type="entry name" value="FN3_sf"/>
</dbReference>
<sequence>MTTLILLIITATFTIIQACFLDIKSIGTVSPMGDIDLLVGSDLVINCSLNEDYNGMVTSNDIGWSRNGTSISREYITVLNNRTAQLRMTNTTIQDRAFYSCVADIKDGPTICNNFVRIGYAPAANVTISCLSRNWQNLTCTWKLPYNPVRTNWSFYYRLHRSKPECPHYLPSRSGCLYSDQTIPPYRQAVKYFYFLLEGQNEFGFTQTYYKFNHYEDVLPDPPGNLRAMEMDSRRLHISWRPPEGMSLFPPKLYYKLSYTSIWNQNWTEMDVGLNVTDVVLTGLVPNTIYKIRVSARSGASRTTKWSQDARIEKQTPKDVPGGLVNTTFSGFQQKNTINGRELTLYWQALPKILWNGNEITYLIDTLEEGLQRNLTFSYKGENSATIRNLEQEKSYIFRIIASNEVGNTPLIAYVPIGRASQVPSSPDYVGVIAFTNALYEVSWQWPNKTASIVDNYTVFWCDAKHISHGQSCYNSNVTWMVVKPNEHSVNLTLSSIVAYQFAVAANVGFRSSGLFWAPCIVPFNGVVGKMTRISVMRVTSSEIALTWRLECSERYGIMEGFNIYYCEFNNGTQTCLGNRTLRQFVPNPRESQFTLKQLEPFTNYKLLISAVTRAGEGERSNPFFVSTEEGAPEDSCVLGVTSMSNNSIILSMQPPQIPNGIIREYRFRVNGKRWPHPVPKSGNDFVLTPLKCYTRYSIQVEACTLGDYCSPLSVPLNETTDIGIPSAPDITNIFSVNSTHMRIEWDDPLEQNGPLLGWVITFTWLDDESGKLNSQQAVFQNDGSRVHFVLLPIACKEDSERIGGPDYNITIRAQTTMIDGLNSRAVGHSCSGKAVQVAFWIIVVICVVGGVCFFLFICLFACGLRRIKKKIHEIRNIKVQLPKGLDSGNITSLTGYDAFKSQLGLPGIPTSTKPLLSVRLNSIESAEFKCSSDMDPRFSTSSVDELIFNSKNACPDKNRRNLSGDSSGCSSCGHESVSSSLTNRTHLSVDSGTEMDLPVPASPDSVFVEPQWKSLSLNSRNKCPSLPKVDEVVSTPNGETNYAQVAFVSSCEDPVDDYLTPISSKLDPALKECGYSKIGSISSLLTTPSPAITQSDSNCATFPRLASKLKILSANQPPSKKTRLPAPAATPLTEFYSCVGRCPAEKPPVDCGYVPLDSLKIDTSPKSEVYVSNPQYKCSDETSSVPSAGMFNSSYLKSYV</sequence>
<dbReference type="PANTHER" id="PTHR46957:SF3">
    <property type="entry name" value="CYTOKINE RECEPTOR"/>
    <property type="match status" value="1"/>
</dbReference>
<dbReference type="InterPro" id="IPR003961">
    <property type="entry name" value="FN3_dom"/>
</dbReference>
<dbReference type="EnsemblMetazoa" id="SMAR011060-RA">
    <property type="protein sequence ID" value="SMAR011060-PA"/>
    <property type="gene ID" value="SMAR011060"/>
</dbReference>
<organism evidence="6 7">
    <name type="scientific">Strigamia maritima</name>
    <name type="common">European centipede</name>
    <name type="synonym">Geophilus maritimus</name>
    <dbReference type="NCBI Taxonomy" id="126957"/>
    <lineage>
        <taxon>Eukaryota</taxon>
        <taxon>Metazoa</taxon>
        <taxon>Ecdysozoa</taxon>
        <taxon>Arthropoda</taxon>
        <taxon>Myriapoda</taxon>
        <taxon>Chilopoda</taxon>
        <taxon>Pleurostigmophora</taxon>
        <taxon>Geophilomorpha</taxon>
        <taxon>Linotaeniidae</taxon>
        <taxon>Strigamia</taxon>
    </lineage>
</organism>
<dbReference type="PROSITE" id="PS50853">
    <property type="entry name" value="FN3"/>
    <property type="match status" value="4"/>
</dbReference>
<evidence type="ECO:0000256" key="2">
    <source>
        <dbReference type="SAM" id="Phobius"/>
    </source>
</evidence>
<evidence type="ECO:0008006" key="8">
    <source>
        <dbReference type="Google" id="ProtNLM"/>
    </source>
</evidence>
<dbReference type="SUPFAM" id="SSF48726">
    <property type="entry name" value="Immunoglobulin"/>
    <property type="match status" value="1"/>
</dbReference>
<dbReference type="OMA" id="AHVIPAK"/>
<feature type="chain" id="PRO_5004590358" description="Cytokine receptor" evidence="3">
    <location>
        <begin position="19"/>
        <end position="1201"/>
    </location>
</feature>
<dbReference type="PhylomeDB" id="T1JBC0"/>
<name>T1JBC0_STRMM</name>
<evidence type="ECO:0000313" key="7">
    <source>
        <dbReference type="Proteomes" id="UP000014500"/>
    </source>
</evidence>
<dbReference type="PROSITE" id="PS50835">
    <property type="entry name" value="IG_LIKE"/>
    <property type="match status" value="1"/>
</dbReference>
<feature type="domain" description="Fibronectin type-III" evidence="5">
    <location>
        <begin position="632"/>
        <end position="724"/>
    </location>
</feature>
<feature type="domain" description="Fibronectin type-III" evidence="5">
    <location>
        <begin position="530"/>
        <end position="631"/>
    </location>
</feature>
<dbReference type="HOGENOM" id="CLU_005419_0_0_1"/>
<feature type="signal peptide" evidence="3">
    <location>
        <begin position="1"/>
        <end position="18"/>
    </location>
</feature>
<feature type="domain" description="Fibronectin type-III" evidence="5">
    <location>
        <begin position="222"/>
        <end position="319"/>
    </location>
</feature>
<dbReference type="eggNOG" id="ENOG502QTMM">
    <property type="taxonomic scope" value="Eukaryota"/>
</dbReference>
<dbReference type="EMBL" id="JH432010">
    <property type="status" value="NOT_ANNOTATED_CDS"/>
    <property type="molecule type" value="Genomic_DNA"/>
</dbReference>
<dbReference type="Pfam" id="PF00041">
    <property type="entry name" value="fn3"/>
    <property type="match status" value="2"/>
</dbReference>
<reference evidence="7" key="1">
    <citation type="submission" date="2011-05" db="EMBL/GenBank/DDBJ databases">
        <authorList>
            <person name="Richards S.R."/>
            <person name="Qu J."/>
            <person name="Jiang H."/>
            <person name="Jhangiani S.N."/>
            <person name="Agravi P."/>
            <person name="Goodspeed R."/>
            <person name="Gross S."/>
            <person name="Mandapat C."/>
            <person name="Jackson L."/>
            <person name="Mathew T."/>
            <person name="Pu L."/>
            <person name="Thornton R."/>
            <person name="Saada N."/>
            <person name="Wilczek-Boney K.B."/>
            <person name="Lee S."/>
            <person name="Kovar C."/>
            <person name="Wu Y."/>
            <person name="Scherer S.E."/>
            <person name="Worley K.C."/>
            <person name="Muzny D.M."/>
            <person name="Gibbs R."/>
        </authorList>
    </citation>
    <scope>NUCLEOTIDE SEQUENCE</scope>
    <source>
        <strain evidence="7">Brora</strain>
    </source>
</reference>
<reference evidence="6" key="2">
    <citation type="submission" date="2015-02" db="UniProtKB">
        <authorList>
            <consortium name="EnsemblMetazoa"/>
        </authorList>
    </citation>
    <scope>IDENTIFICATION</scope>
</reference>
<proteinExistence type="predicted"/>
<dbReference type="AlphaFoldDB" id="T1JBC0"/>
<evidence type="ECO:0000313" key="6">
    <source>
        <dbReference type="EnsemblMetazoa" id="SMAR011060-PA"/>
    </source>
</evidence>
<keyword evidence="2" id="KW-1133">Transmembrane helix</keyword>
<feature type="domain" description="Fibronectin type-III" evidence="5">
    <location>
        <begin position="328"/>
        <end position="428"/>
    </location>
</feature>
<feature type="domain" description="Ig-like" evidence="4">
    <location>
        <begin position="40"/>
        <end position="103"/>
    </location>
</feature>